<keyword evidence="2" id="KW-1185">Reference proteome</keyword>
<dbReference type="Proteomes" id="UP001497382">
    <property type="component" value="Unassembled WGS sequence"/>
</dbReference>
<evidence type="ECO:0000313" key="1">
    <source>
        <dbReference type="EMBL" id="CAL1278572.1"/>
    </source>
</evidence>
<accession>A0AAV2A3H8</accession>
<organism evidence="1 2">
    <name type="scientific">Larinioides sclopetarius</name>
    <dbReference type="NCBI Taxonomy" id="280406"/>
    <lineage>
        <taxon>Eukaryota</taxon>
        <taxon>Metazoa</taxon>
        <taxon>Ecdysozoa</taxon>
        <taxon>Arthropoda</taxon>
        <taxon>Chelicerata</taxon>
        <taxon>Arachnida</taxon>
        <taxon>Araneae</taxon>
        <taxon>Araneomorphae</taxon>
        <taxon>Entelegynae</taxon>
        <taxon>Araneoidea</taxon>
        <taxon>Araneidae</taxon>
        <taxon>Larinioides</taxon>
    </lineage>
</organism>
<gene>
    <name evidence="1" type="ORF">LARSCL_LOCUS9862</name>
</gene>
<reference evidence="1 2" key="1">
    <citation type="submission" date="2024-04" db="EMBL/GenBank/DDBJ databases">
        <authorList>
            <person name="Rising A."/>
            <person name="Reimegard J."/>
            <person name="Sonavane S."/>
            <person name="Akerstrom W."/>
            <person name="Nylinder S."/>
            <person name="Hedman E."/>
            <person name="Kallberg Y."/>
        </authorList>
    </citation>
    <scope>NUCLEOTIDE SEQUENCE [LARGE SCALE GENOMIC DNA]</scope>
</reference>
<comment type="caution">
    <text evidence="1">The sequence shown here is derived from an EMBL/GenBank/DDBJ whole genome shotgun (WGS) entry which is preliminary data.</text>
</comment>
<dbReference type="EMBL" id="CAXIEN010000113">
    <property type="protein sequence ID" value="CAL1278572.1"/>
    <property type="molecule type" value="Genomic_DNA"/>
</dbReference>
<dbReference type="AlphaFoldDB" id="A0AAV2A3H8"/>
<evidence type="ECO:0000313" key="2">
    <source>
        <dbReference type="Proteomes" id="UP001497382"/>
    </source>
</evidence>
<proteinExistence type="predicted"/>
<protein>
    <submittedName>
        <fullName evidence="1">Uncharacterized protein</fullName>
    </submittedName>
</protein>
<name>A0AAV2A3H8_9ARAC</name>
<sequence>MELLCPSLPFRMGRILAVLKDEEGKRFLHASKLMAQVLLKIRITGNELADKAAKMATELLKKPIIYADIHTAINKWCYFYWSRERGSPLDAKAPELTTRW</sequence>